<feature type="transmembrane region" description="Helical" evidence="1">
    <location>
        <begin position="177"/>
        <end position="193"/>
    </location>
</feature>
<gene>
    <name evidence="2" type="ORF">HPHI1048_LOCUS16379</name>
</gene>
<evidence type="ECO:0000256" key="1">
    <source>
        <dbReference type="SAM" id="Phobius"/>
    </source>
</evidence>
<keyword evidence="1" id="KW-1133">Transmembrane helix</keyword>
<feature type="transmembrane region" description="Helical" evidence="1">
    <location>
        <begin position="261"/>
        <end position="284"/>
    </location>
</feature>
<feature type="transmembrane region" description="Helical" evidence="1">
    <location>
        <begin position="296"/>
        <end position="317"/>
    </location>
</feature>
<feature type="transmembrane region" description="Helical" evidence="1">
    <location>
        <begin position="116"/>
        <end position="138"/>
    </location>
</feature>
<accession>A0A7S0HSR7</accession>
<dbReference type="PANTHER" id="PTHR13146">
    <property type="match status" value="1"/>
</dbReference>
<sequence>MMEETPLLGAAPRLGDNRFYQLVGLALIAILTIGLRMNFAKMASVYDPELGHGSEGGENIFSKPLFFASTYFLGKILILPFCNWNPRTFPPHIYYKVFVMVSFGAVGGILEYSSMMFLPVSIVVMVRAAGLVAFTALGSAYISQKSPMNTWIALSLVLVIGGSILACFVHVHTTAVTSLAVVGIILVVLSTVSDGLEQVVAEIALQDRSMDVDVYIFTGVSGLMGCGIMFIVLLMAQLLPGSDGGVLEDSLATVSSIYHDWVLALLVLGTIVMSLFEMIAATAINKYFGATTKESVLSFRIVGAWGISLFIFALFPASGFGEPLVGEVAILKLVGGALIISGILFYVHNRRSAEDMERAKHEKPYDQ</sequence>
<organism evidence="2">
    <name type="scientific">Hanusia phi</name>
    <dbReference type="NCBI Taxonomy" id="3032"/>
    <lineage>
        <taxon>Eukaryota</taxon>
        <taxon>Cryptophyceae</taxon>
        <taxon>Pyrenomonadales</taxon>
        <taxon>Geminigeraceae</taxon>
        <taxon>Hanusia</taxon>
    </lineage>
</organism>
<dbReference type="GO" id="GO:0016020">
    <property type="term" value="C:membrane"/>
    <property type="evidence" value="ECO:0007669"/>
    <property type="project" value="TreeGrafter"/>
</dbReference>
<feature type="transmembrane region" description="Helical" evidence="1">
    <location>
        <begin position="93"/>
        <end position="110"/>
    </location>
</feature>
<proteinExistence type="predicted"/>
<keyword evidence="1" id="KW-0472">Membrane</keyword>
<evidence type="ECO:0000313" key="2">
    <source>
        <dbReference type="EMBL" id="CAD8494937.1"/>
    </source>
</evidence>
<feature type="transmembrane region" description="Helical" evidence="1">
    <location>
        <begin position="329"/>
        <end position="348"/>
    </location>
</feature>
<name>A0A7S0HSR7_9CRYP</name>
<keyword evidence="1" id="KW-0812">Transmembrane</keyword>
<protein>
    <recommendedName>
        <fullName evidence="3">EamA domain-containing protein</fullName>
    </recommendedName>
</protein>
<dbReference type="AlphaFoldDB" id="A0A7S0HSR7"/>
<evidence type="ECO:0008006" key="3">
    <source>
        <dbReference type="Google" id="ProtNLM"/>
    </source>
</evidence>
<feature type="transmembrane region" description="Helical" evidence="1">
    <location>
        <begin position="20"/>
        <end position="40"/>
    </location>
</feature>
<feature type="transmembrane region" description="Helical" evidence="1">
    <location>
        <begin position="214"/>
        <end position="241"/>
    </location>
</feature>
<dbReference type="EMBL" id="HBEO01024330">
    <property type="protein sequence ID" value="CAD8494937.1"/>
    <property type="molecule type" value="Transcribed_RNA"/>
</dbReference>
<feature type="transmembrane region" description="Helical" evidence="1">
    <location>
        <begin position="150"/>
        <end position="171"/>
    </location>
</feature>
<reference evidence="2" key="1">
    <citation type="submission" date="2021-01" db="EMBL/GenBank/DDBJ databases">
        <authorList>
            <person name="Corre E."/>
            <person name="Pelletier E."/>
            <person name="Niang G."/>
            <person name="Scheremetjew M."/>
            <person name="Finn R."/>
            <person name="Kale V."/>
            <person name="Holt S."/>
            <person name="Cochrane G."/>
            <person name="Meng A."/>
            <person name="Brown T."/>
            <person name="Cohen L."/>
        </authorList>
    </citation>
    <scope>NUCLEOTIDE SEQUENCE</scope>
    <source>
        <strain evidence="2">CCMP325</strain>
    </source>
</reference>
<feature type="transmembrane region" description="Helical" evidence="1">
    <location>
        <begin position="60"/>
        <end position="81"/>
    </location>
</feature>